<accession>A0ABQ4HXD3</accession>
<dbReference type="EMBL" id="BOOZ01000018">
    <property type="protein sequence ID" value="GIJ10291.1"/>
    <property type="molecule type" value="Genomic_DNA"/>
</dbReference>
<dbReference type="Pfam" id="PF03358">
    <property type="entry name" value="FMN_red"/>
    <property type="match status" value="1"/>
</dbReference>
<dbReference type="PANTHER" id="PTHR30543">
    <property type="entry name" value="CHROMATE REDUCTASE"/>
    <property type="match status" value="1"/>
</dbReference>
<dbReference type="PANTHER" id="PTHR30543:SF21">
    <property type="entry name" value="NAD(P)H-DEPENDENT FMN REDUCTASE LOT6"/>
    <property type="match status" value="1"/>
</dbReference>
<dbReference type="Proteomes" id="UP000647017">
    <property type="component" value="Unassembled WGS sequence"/>
</dbReference>
<feature type="domain" description="NADPH-dependent FMN reductase-like" evidence="1">
    <location>
        <begin position="3"/>
        <end position="146"/>
    </location>
</feature>
<keyword evidence="3" id="KW-1185">Reference proteome</keyword>
<organism evidence="2 3">
    <name type="scientific">Micromonospora andamanensis</name>
    <dbReference type="NCBI Taxonomy" id="1287068"/>
    <lineage>
        <taxon>Bacteria</taxon>
        <taxon>Bacillati</taxon>
        <taxon>Actinomycetota</taxon>
        <taxon>Actinomycetes</taxon>
        <taxon>Micromonosporales</taxon>
        <taxon>Micromonosporaceae</taxon>
        <taxon>Micromonospora</taxon>
    </lineage>
</organism>
<dbReference type="InterPro" id="IPR029039">
    <property type="entry name" value="Flavoprotein-like_sf"/>
</dbReference>
<comment type="caution">
    <text evidence="2">The sequence shown here is derived from an EMBL/GenBank/DDBJ whole genome shotgun (WGS) entry which is preliminary data.</text>
</comment>
<evidence type="ECO:0000259" key="1">
    <source>
        <dbReference type="Pfam" id="PF03358"/>
    </source>
</evidence>
<sequence>MGLVVGSSRPGRRGPAVAGWVAETMAGHPAVRAGEMSVELIDLAEQGLPLLDEPVPARFGDYRHEHTRRWSSVVAACDAFIFVTPEYNNSVPAVLKNAIDYLDAEWRGKPAVMLSYGARGGGQAAEHLRVILSEVGMTVVPGHVELHLFTDFKWPAESATDPTAHARIAPAPERAAELALLATHLVDASRGAAPVPVR</sequence>
<name>A0ABQ4HXD3_9ACTN</name>
<evidence type="ECO:0000313" key="3">
    <source>
        <dbReference type="Proteomes" id="UP000647017"/>
    </source>
</evidence>
<dbReference type="Gene3D" id="3.40.50.360">
    <property type="match status" value="1"/>
</dbReference>
<dbReference type="InterPro" id="IPR005025">
    <property type="entry name" value="FMN_Rdtase-like_dom"/>
</dbReference>
<gene>
    <name evidence="2" type="ORF">Van01_35050</name>
</gene>
<proteinExistence type="predicted"/>
<protein>
    <submittedName>
        <fullName evidence="2">FMN reductase</fullName>
    </submittedName>
</protein>
<dbReference type="InterPro" id="IPR050712">
    <property type="entry name" value="NAD(P)H-dep_reductase"/>
</dbReference>
<reference evidence="2 3" key="1">
    <citation type="submission" date="2021-01" db="EMBL/GenBank/DDBJ databases">
        <title>Whole genome shotgun sequence of Verrucosispora andamanensis NBRC 109075.</title>
        <authorList>
            <person name="Komaki H."/>
            <person name="Tamura T."/>
        </authorList>
    </citation>
    <scope>NUCLEOTIDE SEQUENCE [LARGE SCALE GENOMIC DNA]</scope>
    <source>
        <strain evidence="2 3">NBRC 109075</strain>
    </source>
</reference>
<evidence type="ECO:0000313" key="2">
    <source>
        <dbReference type="EMBL" id="GIJ10291.1"/>
    </source>
</evidence>
<dbReference type="SUPFAM" id="SSF52218">
    <property type="entry name" value="Flavoproteins"/>
    <property type="match status" value="1"/>
</dbReference>